<protein>
    <submittedName>
        <fullName evidence="1">Glycosyltransferase</fullName>
    </submittedName>
</protein>
<dbReference type="CDD" id="cd03801">
    <property type="entry name" value="GT4_PimA-like"/>
    <property type="match status" value="1"/>
</dbReference>
<organism evidence="1 2">
    <name type="scientific">Falsibacillus albus</name>
    <dbReference type="NCBI Taxonomy" id="2478915"/>
    <lineage>
        <taxon>Bacteria</taxon>
        <taxon>Bacillati</taxon>
        <taxon>Bacillota</taxon>
        <taxon>Bacilli</taxon>
        <taxon>Bacillales</taxon>
        <taxon>Bacillaceae</taxon>
        <taxon>Falsibacillus</taxon>
    </lineage>
</organism>
<keyword evidence="2" id="KW-1185">Reference proteome</keyword>
<dbReference type="EMBL" id="RCVZ01000003">
    <property type="protein sequence ID" value="RLQ96776.1"/>
    <property type="molecule type" value="Genomic_DNA"/>
</dbReference>
<evidence type="ECO:0000313" key="2">
    <source>
        <dbReference type="Proteomes" id="UP000276770"/>
    </source>
</evidence>
<comment type="caution">
    <text evidence="1">The sequence shown here is derived from an EMBL/GenBank/DDBJ whole genome shotgun (WGS) entry which is preliminary data.</text>
</comment>
<gene>
    <name evidence="1" type="ORF">D9X91_06660</name>
</gene>
<keyword evidence="1" id="KW-0808">Transferase</keyword>
<sequence length="729" mass="83851">MAAKILLVLKQEGRKDARLQKLVRTFKKKGFQLENVSLKNLKFDQLENVLEKVKSNHKKVERISLISNHRLLLWGWFRAYNSLIDDFIYVPAIEEKDTFHQEPLKTLANLYEMEKETIVGDIYVDIDFENQHLLFPMLLVNFRFQYFSTMGEFDWDESPKKDPILKTYQLAGTTYSFGKIGMANETIELNDQKPKPFAMDMDFMKALAAKPDLCMYICINVLNMQIPASMKGEVLNTIFSLFQETTAKESIFGDLEKYLMTSNPSFPERVYLLASSLFLKHKPKLLELIHKTMLQSPEYTSYHYPLLMSSLGFMTSYGLDKYEDLFNDQIQIMERIVTYYKSLLPEPVIQKKKKIILVVSQLLSVNHSPTSLAINYAIYLKKANPEYGISIFVDDFFAYSPNEVLFPNAYRSALSTQLQKEHEKMLDGHEVHLHYSDSSLPRVDRLKKDLIFMENEGPELIWKLGANFSLIGAILYDHVPVLSTTLGGAEPIPYAYLFTGGNTKEEMEDEWKKHNGISSKYKQITYGLDLPGPTAVEERSKYGLTPDDFALATVGNRLDAEMTEEFISIMNDVLKKDHSIKWMIVGKGSFGDLRDACKDFIQNKQIIFVDYQRDLPGFYQLCDAYVNPFRQGGGISGAMAMNEGLPVVTLKGPYDVTIYTGNHAAVEKEKFGAEIERLFLDPSYRKEKGEEMKQRIQEQFGFDKAIQDIMECIEIAKKEFENKNKQSEA</sequence>
<dbReference type="SUPFAM" id="SSF53756">
    <property type="entry name" value="UDP-Glycosyltransferase/glycogen phosphorylase"/>
    <property type="match status" value="1"/>
</dbReference>
<dbReference type="GO" id="GO:0016740">
    <property type="term" value="F:transferase activity"/>
    <property type="evidence" value="ECO:0007669"/>
    <property type="project" value="UniProtKB-KW"/>
</dbReference>
<dbReference type="Proteomes" id="UP000276770">
    <property type="component" value="Unassembled WGS sequence"/>
</dbReference>
<proteinExistence type="predicted"/>
<evidence type="ECO:0000313" key="1">
    <source>
        <dbReference type="EMBL" id="RLQ96776.1"/>
    </source>
</evidence>
<dbReference type="OrthoDB" id="1883113at2"/>
<dbReference type="Pfam" id="PF13692">
    <property type="entry name" value="Glyco_trans_1_4"/>
    <property type="match status" value="1"/>
</dbReference>
<dbReference type="RefSeq" id="WP_121679797.1">
    <property type="nucleotide sequence ID" value="NZ_RCVZ01000003.1"/>
</dbReference>
<accession>A0A3L7K145</accession>
<name>A0A3L7K145_9BACI</name>
<dbReference type="Gene3D" id="3.40.50.2000">
    <property type="entry name" value="Glycogen Phosphorylase B"/>
    <property type="match status" value="1"/>
</dbReference>
<dbReference type="AlphaFoldDB" id="A0A3L7K145"/>
<reference evidence="1 2" key="1">
    <citation type="submission" date="2018-10" db="EMBL/GenBank/DDBJ databases">
        <title>Falsibacillus sp. genome draft.</title>
        <authorList>
            <person name="Shi S."/>
        </authorList>
    </citation>
    <scope>NUCLEOTIDE SEQUENCE [LARGE SCALE GENOMIC DNA]</scope>
    <source>
        <strain evidence="1 2">GY 10110</strain>
    </source>
</reference>